<dbReference type="PANTHER" id="PTHR43775:SF37">
    <property type="entry name" value="SI:DKEY-61P9.11"/>
    <property type="match status" value="1"/>
</dbReference>
<dbReference type="CDD" id="cd08955">
    <property type="entry name" value="KR_2_FAS_SDR_x"/>
    <property type="match status" value="1"/>
</dbReference>
<evidence type="ECO:0000256" key="10">
    <source>
        <dbReference type="ARBA" id="ARBA00054155"/>
    </source>
</evidence>
<feature type="region of interest" description="C-terminal hotdog fold" evidence="11">
    <location>
        <begin position="1716"/>
        <end position="1858"/>
    </location>
</feature>
<dbReference type="InterPro" id="IPR049551">
    <property type="entry name" value="PKS_DH_C"/>
</dbReference>
<dbReference type="InterPro" id="IPR050091">
    <property type="entry name" value="PKS_NRPS_Biosynth_Enz"/>
</dbReference>
<dbReference type="SMART" id="SM00829">
    <property type="entry name" value="PKS_ER"/>
    <property type="match status" value="1"/>
</dbReference>
<dbReference type="EMBL" id="JAOVZO020000023">
    <property type="protein sequence ID" value="MDC8016145.1"/>
    <property type="molecule type" value="Genomic_DNA"/>
</dbReference>
<dbReference type="SUPFAM" id="SSF56801">
    <property type="entry name" value="Acetyl-CoA synthetase-like"/>
    <property type="match status" value="1"/>
</dbReference>
<organism evidence="16 17">
    <name type="scientific">Tahibacter soli</name>
    <dbReference type="NCBI Taxonomy" id="2983605"/>
    <lineage>
        <taxon>Bacteria</taxon>
        <taxon>Pseudomonadati</taxon>
        <taxon>Pseudomonadota</taxon>
        <taxon>Gammaproteobacteria</taxon>
        <taxon>Lysobacterales</taxon>
        <taxon>Rhodanobacteraceae</taxon>
        <taxon>Tahibacter</taxon>
    </lineage>
</organism>
<feature type="region of interest" description="Disordered" evidence="12">
    <location>
        <begin position="2817"/>
        <end position="2836"/>
    </location>
</feature>
<evidence type="ECO:0000256" key="5">
    <source>
        <dbReference type="ARBA" id="ARBA00022553"/>
    </source>
</evidence>
<dbReference type="InterPro" id="IPR042099">
    <property type="entry name" value="ANL_N_sf"/>
</dbReference>
<dbReference type="SUPFAM" id="SSF51735">
    <property type="entry name" value="NAD(P)-binding Rossmann-fold domains"/>
    <property type="match status" value="3"/>
</dbReference>
<evidence type="ECO:0000259" key="15">
    <source>
        <dbReference type="PROSITE" id="PS52019"/>
    </source>
</evidence>
<dbReference type="CDD" id="cd05195">
    <property type="entry name" value="enoyl_red"/>
    <property type="match status" value="1"/>
</dbReference>
<dbReference type="InterPro" id="IPR042104">
    <property type="entry name" value="PKS_dehydratase_sf"/>
</dbReference>
<accession>A0A9X3YRF4</accession>
<dbReference type="Pfam" id="PF00550">
    <property type="entry name" value="PP-binding"/>
    <property type="match status" value="2"/>
</dbReference>
<dbReference type="Pfam" id="PF08659">
    <property type="entry name" value="KR"/>
    <property type="match status" value="1"/>
</dbReference>
<dbReference type="InterPro" id="IPR014030">
    <property type="entry name" value="Ketoacyl_synth_N"/>
</dbReference>
<dbReference type="Pfam" id="PF23024">
    <property type="entry name" value="AMP-dom_DIP2-like"/>
    <property type="match status" value="1"/>
</dbReference>
<evidence type="ECO:0000313" key="17">
    <source>
        <dbReference type="Proteomes" id="UP001139971"/>
    </source>
</evidence>
<dbReference type="SUPFAM" id="SSF50129">
    <property type="entry name" value="GroES-like"/>
    <property type="match status" value="1"/>
</dbReference>
<evidence type="ECO:0000313" key="16">
    <source>
        <dbReference type="EMBL" id="MDC8016145.1"/>
    </source>
</evidence>
<evidence type="ECO:0000256" key="8">
    <source>
        <dbReference type="ARBA" id="ARBA00023098"/>
    </source>
</evidence>
<dbReference type="Pfam" id="PF00501">
    <property type="entry name" value="AMP-binding"/>
    <property type="match status" value="1"/>
</dbReference>
<dbReference type="InterPro" id="IPR032821">
    <property type="entry name" value="PKS_assoc"/>
</dbReference>
<comment type="caution">
    <text evidence="11">Lacks conserved residue(s) required for the propagation of feature annotation.</text>
</comment>
<dbReference type="PROSITE" id="PS00606">
    <property type="entry name" value="KS3_1"/>
    <property type="match status" value="1"/>
</dbReference>
<dbReference type="GO" id="GO:0004312">
    <property type="term" value="F:fatty acid synthase activity"/>
    <property type="evidence" value="ECO:0007669"/>
    <property type="project" value="TreeGrafter"/>
</dbReference>
<evidence type="ECO:0000259" key="13">
    <source>
        <dbReference type="PROSITE" id="PS50075"/>
    </source>
</evidence>
<keyword evidence="17" id="KW-1185">Reference proteome</keyword>
<dbReference type="PROSITE" id="PS00455">
    <property type="entry name" value="AMP_BINDING"/>
    <property type="match status" value="1"/>
</dbReference>
<dbReference type="FunFam" id="3.40.366.10:FF:000002">
    <property type="entry name" value="Probable polyketide synthase 2"/>
    <property type="match status" value="1"/>
</dbReference>
<feature type="domain" description="Carrier" evidence="13">
    <location>
        <begin position="572"/>
        <end position="649"/>
    </location>
</feature>
<comment type="similarity">
    <text evidence="2">Belongs to the ATP-dependent AMP-binding enzyme family.</text>
</comment>
<dbReference type="InterPro" id="IPR020843">
    <property type="entry name" value="ER"/>
</dbReference>
<evidence type="ECO:0000256" key="4">
    <source>
        <dbReference type="ARBA" id="ARBA00022450"/>
    </source>
</evidence>
<dbReference type="SUPFAM" id="SSF55048">
    <property type="entry name" value="Probable ACP-binding domain of malonyl-CoA ACP transacylase"/>
    <property type="match status" value="1"/>
</dbReference>
<keyword evidence="9" id="KW-0511">Multifunctional enzyme</keyword>
<comment type="function">
    <text evidence="10">Involved in production of the polyketide antibiotic thailandamide.</text>
</comment>
<dbReference type="InterPro" id="IPR025110">
    <property type="entry name" value="AMP-bd_C"/>
</dbReference>
<dbReference type="SMART" id="SM00822">
    <property type="entry name" value="PKS_KR"/>
    <property type="match status" value="1"/>
</dbReference>
<evidence type="ECO:0000256" key="11">
    <source>
        <dbReference type="PROSITE-ProRule" id="PRU01363"/>
    </source>
</evidence>
<dbReference type="Pfam" id="PF00109">
    <property type="entry name" value="ketoacyl-synt"/>
    <property type="match status" value="1"/>
</dbReference>
<dbReference type="GO" id="GO:0071770">
    <property type="term" value="P:DIM/DIP cell wall layer assembly"/>
    <property type="evidence" value="ECO:0007669"/>
    <property type="project" value="TreeGrafter"/>
</dbReference>
<feature type="domain" description="Ketosynthase family 3 (KS3)" evidence="14">
    <location>
        <begin position="680"/>
        <end position="1104"/>
    </location>
</feature>
<dbReference type="InterPro" id="IPR020807">
    <property type="entry name" value="PKS_DH"/>
</dbReference>
<dbReference type="InterPro" id="IPR011032">
    <property type="entry name" value="GroES-like_sf"/>
</dbReference>
<evidence type="ECO:0000256" key="7">
    <source>
        <dbReference type="ARBA" id="ARBA00022832"/>
    </source>
</evidence>
<evidence type="ECO:0000256" key="1">
    <source>
        <dbReference type="ARBA" id="ARBA00005194"/>
    </source>
</evidence>
<dbReference type="PANTHER" id="PTHR43775">
    <property type="entry name" value="FATTY ACID SYNTHASE"/>
    <property type="match status" value="1"/>
</dbReference>
<dbReference type="InterPro" id="IPR045851">
    <property type="entry name" value="AMP-bd_C_sf"/>
</dbReference>
<dbReference type="GO" id="GO:0031177">
    <property type="term" value="F:phosphopantetheine binding"/>
    <property type="evidence" value="ECO:0007669"/>
    <property type="project" value="InterPro"/>
</dbReference>
<dbReference type="InterPro" id="IPR057326">
    <property type="entry name" value="KR_dom"/>
</dbReference>
<proteinExistence type="inferred from homology"/>
<dbReference type="Gene3D" id="3.40.50.12780">
    <property type="entry name" value="N-terminal domain of ligase-like"/>
    <property type="match status" value="1"/>
</dbReference>
<dbReference type="InterPro" id="IPR049900">
    <property type="entry name" value="PKS_mFAS_DH"/>
</dbReference>
<evidence type="ECO:0000259" key="14">
    <source>
        <dbReference type="PROSITE" id="PS52004"/>
    </source>
</evidence>
<dbReference type="GO" id="GO:0005886">
    <property type="term" value="C:plasma membrane"/>
    <property type="evidence" value="ECO:0007669"/>
    <property type="project" value="TreeGrafter"/>
</dbReference>
<dbReference type="Gene3D" id="3.40.50.720">
    <property type="entry name" value="NAD(P)-binding Rossmann-like Domain"/>
    <property type="match status" value="3"/>
</dbReference>
<dbReference type="GO" id="GO:0004315">
    <property type="term" value="F:3-oxoacyl-[acyl-carrier-protein] synthase activity"/>
    <property type="evidence" value="ECO:0007669"/>
    <property type="project" value="InterPro"/>
</dbReference>
<dbReference type="RefSeq" id="WP_263542678.1">
    <property type="nucleotide sequence ID" value="NZ_JAOVZO020000023.1"/>
</dbReference>
<dbReference type="InterPro" id="IPR009081">
    <property type="entry name" value="PP-bd_ACP"/>
</dbReference>
<comment type="similarity">
    <text evidence="3">Belongs to the short-chain dehydrogenases/reductases (SDR) family.</text>
</comment>
<evidence type="ECO:0000256" key="6">
    <source>
        <dbReference type="ARBA" id="ARBA00022679"/>
    </source>
</evidence>
<name>A0A9X3YRF4_9GAMM</name>
<dbReference type="CDD" id="cd05931">
    <property type="entry name" value="FAAL"/>
    <property type="match status" value="1"/>
</dbReference>
<keyword evidence="6" id="KW-0808">Transferase</keyword>
<dbReference type="Gene3D" id="3.90.180.10">
    <property type="entry name" value="Medium-chain alcohol dehydrogenases, catalytic domain"/>
    <property type="match status" value="1"/>
</dbReference>
<dbReference type="InterPro" id="IPR016035">
    <property type="entry name" value="Acyl_Trfase/lysoPLipase"/>
</dbReference>
<dbReference type="SUPFAM" id="SSF52151">
    <property type="entry name" value="FabD/lysophospholipase-like"/>
    <property type="match status" value="1"/>
</dbReference>
<dbReference type="Gene3D" id="3.40.366.10">
    <property type="entry name" value="Malonyl-Coenzyme A Acyl Carrier Protein, domain 2"/>
    <property type="match status" value="1"/>
</dbReference>
<keyword evidence="7" id="KW-0276">Fatty acid metabolism</keyword>
<dbReference type="InterPro" id="IPR018201">
    <property type="entry name" value="Ketoacyl_synth_AS"/>
</dbReference>
<evidence type="ECO:0000256" key="2">
    <source>
        <dbReference type="ARBA" id="ARBA00006432"/>
    </source>
</evidence>
<dbReference type="Gene3D" id="3.10.129.110">
    <property type="entry name" value="Polyketide synthase dehydratase"/>
    <property type="match status" value="1"/>
</dbReference>
<comment type="pathway">
    <text evidence="1">Lipid metabolism; fatty acid biosynthesis.</text>
</comment>
<dbReference type="InterPro" id="IPR013968">
    <property type="entry name" value="PKS_KR"/>
</dbReference>
<dbReference type="InterPro" id="IPR036736">
    <property type="entry name" value="ACP-like_sf"/>
</dbReference>
<dbReference type="InterPro" id="IPR020845">
    <property type="entry name" value="AMP-binding_CS"/>
</dbReference>
<keyword evidence="5" id="KW-0597">Phosphoprotein</keyword>
<keyword evidence="4" id="KW-0596">Phosphopantetheine</keyword>
<dbReference type="GO" id="GO:0005737">
    <property type="term" value="C:cytoplasm"/>
    <property type="evidence" value="ECO:0007669"/>
    <property type="project" value="TreeGrafter"/>
</dbReference>
<feature type="region of interest" description="N-terminal hotdog fold" evidence="11">
    <location>
        <begin position="1563"/>
        <end position="1701"/>
    </location>
</feature>
<dbReference type="Pfam" id="PF00698">
    <property type="entry name" value="Acyl_transf_1"/>
    <property type="match status" value="1"/>
</dbReference>
<feature type="domain" description="Carrier" evidence="13">
    <location>
        <begin position="2699"/>
        <end position="2776"/>
    </location>
</feature>
<dbReference type="InterPro" id="IPR016036">
    <property type="entry name" value="Malonyl_transacylase_ACP-bd"/>
</dbReference>
<gene>
    <name evidence="16" type="ORF">OD750_026765</name>
</gene>
<dbReference type="FunFam" id="3.40.50.12780:FF:000013">
    <property type="entry name" value="Long-chain-fatty-acid--AMP ligase FadD32"/>
    <property type="match status" value="1"/>
</dbReference>
<feature type="domain" description="PKS/mFAS DH" evidence="15">
    <location>
        <begin position="1563"/>
        <end position="1858"/>
    </location>
</feature>
<dbReference type="Pfam" id="PF16197">
    <property type="entry name" value="KAsynt_C_assoc"/>
    <property type="match status" value="1"/>
</dbReference>
<dbReference type="InterPro" id="IPR016039">
    <property type="entry name" value="Thiolase-like"/>
</dbReference>
<dbReference type="InterPro" id="IPR036291">
    <property type="entry name" value="NAD(P)-bd_dom_sf"/>
</dbReference>
<dbReference type="SMART" id="SM00826">
    <property type="entry name" value="PKS_DH"/>
    <property type="match status" value="1"/>
</dbReference>
<reference evidence="16" key="1">
    <citation type="submission" date="2023-02" db="EMBL/GenBank/DDBJ databases">
        <title>Tahibacter soli sp. nov. isolated from soil.</title>
        <authorList>
            <person name="Baek J.H."/>
            <person name="Lee J.K."/>
            <person name="Choi D.G."/>
            <person name="Jeon C.O."/>
        </authorList>
    </citation>
    <scope>NUCLEOTIDE SEQUENCE</scope>
    <source>
        <strain evidence="16">BL</strain>
    </source>
</reference>
<dbReference type="FunFam" id="3.40.47.10:FF:000019">
    <property type="entry name" value="Polyketide synthase type I"/>
    <property type="match status" value="1"/>
</dbReference>
<dbReference type="SMART" id="SM00825">
    <property type="entry name" value="PKS_KS"/>
    <property type="match status" value="1"/>
</dbReference>
<dbReference type="Gene3D" id="3.30.300.30">
    <property type="match status" value="1"/>
</dbReference>
<sequence length="2836" mass="300302">MPRASRSPGSTFRRATVRASKKLSIGDVRERAAALASRLRGAQGERMLLTLRPGLDFVVAFLACLEAGVVAVPVPVPRQGLGVERVEAILRDSGARYALSTRAAIDTISAQIGAPDLTWIALDADPDAEPRPRLPPRAYGRDDLALLQYSSGSTGAPKGVMISHGNLLHQADLLFDETGARPGDVWAAWLPTYHDMGLISAVVAPLAKDLHSVMLAPEAFILRPSRWLRALGEFGASCCASPNFAYELCARKVGDDELDDVDLSRLRYAVSGAEPVRAATIDRFAQRFARWGFARDAFYPAYGLAEATLLVTGRGADVAVGHYDGDTLAGGCVVVPVDAAHERATALVSSGAPRGGNRVRIVDPDTLAALPERQIGEIWVAGDGVGLGYWGADAERAAAFGARIDGDDDAYLRTGDLGFLHGGELYVRGRLKDLIVIHGANHYAPDIEQTVEASHPSLAPSGGAAFGVDIDDEERLVVVHELERGHATPDDAELAALAASIRHNVTQRHQVSPYAVVLLAGGLPKTSSGKVRRAECRARWLAGAFKPLATLLQTDASAPAPADDDPASRAMRRRLDCELWLTRRIAARLGIGEERLGLDDSLRPLTLDGEATTAVLQEIKAEYGLLVPFTVFMNYPTIRALAELIDESIEPERADAPLHGGRLSAEELANVNDAAPAANDEPIAIIGMACRFPAADGPREFWKNLCEGVDAVDDVPAERWDGDALYDPNPLALGKMNTKRGGFLKNVEMFDNRFFGIVAREAVRMDPAHRLLLELSWEVFEDAGILPPTLSGANVGVYIGISGSDYAQLQFGDDTLSDPYAGVGCALTNSASRISHFHNLRGPALAIDTACSSSLSAVHLGCSALKSGECELVIAGGVNIILAPNVTMSLSKAGMMAPDGRCKTFDKSADGYVRSEGAGLVLLKPLAKALADGDPVYAVIRGSASNQDGRSSAISAPNGEAQQRVVLAACTRAGVQPAQLDYVEAHGTGTALGDPIEVNALGEVLKIGGDDQSRCAIGSVKTNIGHCESAAGTASLIKAALVLSHKQIPPSLNFEEANPLIPFHDYGVYVQRELAPLPARDRARLAGVNSFGIGGTNVHIVLEEFDANAAPAPQAAPRLHTLVLSGKNEKALKANAKALADYLTANVDTVNLTDVAHTLARHRMHFDYRLAAVGESAAEIAAAIESHLLVTYHADVASGFHVPQPEEPIEAAFVFAGQGSQWWAMGRQLYETEPVYRAEVERCDAAMRRHTGWSLIDVLLADEADSLLGETEYAQPAFFALQCGVAAMLASWGVKPRAAVGHSFGEVAAAYVAGALEFEDACRLIAIRARLMQRAKGNGRMVSVEMPRAALAAEIAPYGDALSIAASNSPGTTVVSGTHEALDKLLFDIKQRGVSTVELGLDYAFHSVQMEQSALDLQAALSDLVAREPRIALASTVKGDWTEAGETLGAAYWADNIRNEVRFASAIEAMGRRGIRLFVEIGANPVLSGAMSRTLKGISVKGTVLPSLVRDVDDARALRRCAGALHAAGSRVDFDALAPRGRFVRNLPKYAWDRQRYWLDAPHHESRKRVSTHPLVTIRMPVAQPTWVSRLDITTNPFLAALRARGQTRLGNGLFVELAFEAVAGVAGTGAFGRRELFGLTFGAPLRDVDENNLPALQTNVATEGGRRRVRVLAQADESQGRAESWQPVLDVVALTAGVARRPESPPLATLRARFAQTWGGAEIYRKLGEVGIEYNTAAQVATDVSIADGACLLALRVADMLRADAGRYHLHPLVFEAMEQACRLAAGSGAAHAVLRCVRRLRVFGLAGDAAYAYAVLRDADAGDVARADVWILDAEGEAVAVGEGLCFADAQTEQSDEYSIPTDIDRWRYDVEWVPSALPETAASSEAGRWLVFADGRGAGDALARFLGEQGHECVVARAGDAYRRSGLAAELSPQAGHEDIERLLRETFVEPGIACRGVVHLWSLDATPMHATTAATIADGYAAGVVSAIATVRALSSVDLAKAPRLWLVTAGAQPVEDDGAPLEVAQSLVWGCAKSVVLEHAELRCCRIDLGALASVDEVAALCREVAADALDDQIGLRGDRRYIARLRYQLDPARDGSAVAAASRALRYEFAGEPASLVAIDRRRRGPAAGEVEIRIDVAALPALAVREPRTAQCVGRVLRVGADVEGIDVGRRVICLDAGPLDTHRVVAAASVAVLPDALAPEVAAASARAYLEAVFALRDMAHVAHGDRVLLRLGDDPAQLAAVRVARWLGARVFVAAPASLHASLAALKIAHAFDEADPSAWLDVASLTEGRGVDALVNYAGEFDTSACASLLRAFGRCVDLAAAADPAERGLRAPLPGNASYLAPDVACFLRERPEEARALLDEVATRLADGTFAPVERETVDLDGYADAAYGSGADVVLRFAADAHDGAASGPYRDDATYLITGGLGGLGLYIARRLVRDGAKHLVLVGRRAPGLAALDTIAEISQGGANCVVKSVDMADADAVRQMLADIRATMPPLAGVIHAAGILDNGLIVQMDARQTTSVMPAKVDGAWNLHTHTVDDALDFFVMFSSLASFIGSPGQSNYAAANAFLEALAEHRRRSGQPGLAIAWGPWAEAGMAADVHNLQRLAQHGMGMILPEPGLDLLEDLVAGRVGGAVGALPMNWAAWGKTRGYAGQTPYFAGLVPQQSLHAGGGGKITAASLAGKPVQASLDLLHGAILRAVCQSLMLDADGVDLDVPLTAIGLDSIVSLELKDRIESTIDVVVRTNALVAGKSIRSLAQQFFDDLTANAAAAAAPPAAVAQAPGAELLERLDDLSQAEIEAMLAELSDGAPANAATADEREPRPT</sequence>
<dbReference type="Proteomes" id="UP001139971">
    <property type="component" value="Unassembled WGS sequence"/>
</dbReference>
<dbReference type="GO" id="GO:0006633">
    <property type="term" value="P:fatty acid biosynthetic process"/>
    <property type="evidence" value="ECO:0007669"/>
    <property type="project" value="InterPro"/>
</dbReference>
<dbReference type="PROSITE" id="PS52004">
    <property type="entry name" value="KS3_2"/>
    <property type="match status" value="1"/>
</dbReference>
<dbReference type="Pfam" id="PF02801">
    <property type="entry name" value="Ketoacyl-synt_C"/>
    <property type="match status" value="1"/>
</dbReference>
<protein>
    <submittedName>
        <fullName evidence="16">SDR family NAD(P)-dependent oxidoreductase</fullName>
    </submittedName>
</protein>
<dbReference type="PROSITE" id="PS52019">
    <property type="entry name" value="PKS_MFAS_DH"/>
    <property type="match status" value="1"/>
</dbReference>
<dbReference type="CDD" id="cd00833">
    <property type="entry name" value="PKS"/>
    <property type="match status" value="1"/>
</dbReference>
<dbReference type="InterPro" id="IPR001227">
    <property type="entry name" value="Ac_transferase_dom_sf"/>
</dbReference>
<dbReference type="SUPFAM" id="SSF53901">
    <property type="entry name" value="Thiolase-like"/>
    <property type="match status" value="1"/>
</dbReference>
<keyword evidence="8" id="KW-0443">Lipid metabolism</keyword>
<dbReference type="PROSITE" id="PS50075">
    <property type="entry name" value="CARRIER"/>
    <property type="match status" value="2"/>
</dbReference>
<evidence type="ECO:0000256" key="12">
    <source>
        <dbReference type="SAM" id="MobiDB-lite"/>
    </source>
</evidence>
<comment type="caution">
    <text evidence="16">The sequence shown here is derived from an EMBL/GenBank/DDBJ whole genome shotgun (WGS) entry which is preliminary data.</text>
</comment>
<dbReference type="GO" id="GO:0016491">
    <property type="term" value="F:oxidoreductase activity"/>
    <property type="evidence" value="ECO:0007669"/>
    <property type="project" value="InterPro"/>
</dbReference>
<evidence type="ECO:0000256" key="9">
    <source>
        <dbReference type="ARBA" id="ARBA00023268"/>
    </source>
</evidence>
<dbReference type="InterPro" id="IPR000873">
    <property type="entry name" value="AMP-dep_synth/lig_dom"/>
</dbReference>
<dbReference type="Pfam" id="PF14765">
    <property type="entry name" value="PS-DH"/>
    <property type="match status" value="1"/>
</dbReference>
<dbReference type="InterPro" id="IPR014031">
    <property type="entry name" value="Ketoacyl_synth_C"/>
</dbReference>
<dbReference type="InterPro" id="IPR014043">
    <property type="entry name" value="Acyl_transferase_dom"/>
</dbReference>
<dbReference type="SUPFAM" id="SSF47336">
    <property type="entry name" value="ACP-like"/>
    <property type="match status" value="2"/>
</dbReference>
<dbReference type="Gene3D" id="3.40.47.10">
    <property type="match status" value="1"/>
</dbReference>
<dbReference type="SMART" id="SM00823">
    <property type="entry name" value="PKS_PP"/>
    <property type="match status" value="2"/>
</dbReference>
<dbReference type="InterPro" id="IPR020806">
    <property type="entry name" value="PKS_PP-bd"/>
</dbReference>
<dbReference type="InterPro" id="IPR020841">
    <property type="entry name" value="PKS_Beta-ketoAc_synthase_dom"/>
</dbReference>
<dbReference type="InterPro" id="IPR040097">
    <property type="entry name" value="FAAL/FAAC"/>
</dbReference>
<dbReference type="Gene3D" id="3.30.70.3290">
    <property type="match status" value="1"/>
</dbReference>
<evidence type="ECO:0000256" key="3">
    <source>
        <dbReference type="ARBA" id="ARBA00006484"/>
    </source>
</evidence>
<dbReference type="Gene3D" id="1.10.1200.10">
    <property type="entry name" value="ACP-like"/>
    <property type="match status" value="2"/>
</dbReference>
<dbReference type="SMART" id="SM00827">
    <property type="entry name" value="PKS_AT"/>
    <property type="match status" value="1"/>
</dbReference>